<feature type="compositionally biased region" description="Basic and acidic residues" evidence="1">
    <location>
        <begin position="1159"/>
        <end position="1169"/>
    </location>
</feature>
<dbReference type="RefSeq" id="WP_005204342.1">
    <property type="nucleotide sequence ID" value="NZ_BAFC01000045.1"/>
</dbReference>
<feature type="region of interest" description="Disordered" evidence="1">
    <location>
        <begin position="1324"/>
        <end position="1346"/>
    </location>
</feature>
<sequence length="1536" mass="159554">MADMNLGTLVAKLKLEGADQYTRDVTRARNAFADLADAAQRADRQAGQMRSPRGLTEIRTDADKARAAVSDIGDGAQRTSTRLAGTGDGMATARRQITSDAQAARREVEQIGDSAHQSAQRTENAFSHSVSRIASTFGNGGPLSEALSNLGSQGEDAGDDAGGGVISGFTAALRGGGGGGGGPLGAAIAAGLAVQVGIPLAAGKSFADQVMQGMEKQLARNTIGATFGFTPGQMEQAGLAAGNAYGNAWGDSVNDNIKAAGNAIQAGLIDGNATADQIQPVIEKLNIVSGIMGTEIPETANAAGQMVKTGLVANSTEAFDLLTAAQQRGLNKNQDLLDTVNEYSTQWRKAGLTGADALGLISQATANGARDADVAADAIKEFTIRATDGSESTSTALQGLGLNVQDITTQLAQGGAGAKQGLDSILDKLREMPPSVEKNQIAAALFGTQWEDLGAAFDHFDITTAKDQLGQIGDATDRAGQQMSNGASGIQGLKNTVSATIDEIQIKLANAFGPAAQQLTDWVSAHKDEITNFFLDVAKYAGIAAGGTIAAGGGILDILGRVVTSVGYMQKYTVGAFGSMASSLGGILKHLPGTMGDLGRNLETAGNAAIGAADKMIGVGQGMTQAGDEAAKLGIKAAQASAAIGQTGDAAKETTAKFGDLTVTVNGVPDSKSVTITDNSPETKQKLEALGYTVTTLPDGSVKVEAKTEQAQRDIAEIIKQRHMEVLVTYKDVEGNTVSAPASAPRDAQGRRLVGRAGGGQVFGPGGPKDDRIFTALSNREWVQPVDAVDYYGNAFMSDVQHMRFPRIPGYADGGQVGYGLPAGSSGSDGFPDWITQLGAAHGVKPATYAGHQESDRNEAGYAPNPQHLNRGIDWTGSVADMQAFAEYMMGQAVNDPSIEQVIWMNPQTGQKLGWHGRQPDTDGSYFASDYAGHTDHVHTRFSAQVGAQTGAQGQQGGIRDITLGPNASRDDVARKIIAEGRKRGYSDAEIEAYLATAMQESNLSNSAIGGGGAWHGTFQQDSSYAGRDDPNTNITGFYDRMDKLKQSPGYDKSDPYKNAFWLQQAPGSDSAASAYSSGRQGYYSEIKSKQGESKDLLTRLGPSVGTADGAGASGDFGGTGMPVQVTNWPSSFGSGSGSSSSSSFSSSYDTPSASTKMPDVDNKTRPTDSDLTSGHAAVAEAERAVTEAQAAAKVAQTKYDSAKPQDRAAAKGELDKANSAVTEAQATAQTSRDLMADLQARHDRFATAPDRSELITKQAELAKAKRDLVQLQAAQRDAEKKAGDARAQHKSATDIATADADATKARNAVASAQSAITTLEEEIRKAQREADSSAGERKGEAGKNPLPLMAYANGGWGGPDAAQMLDQANAWVTLAGEAGREAFIPINGSDKSKNLWLQAGRELGMVKAFADGGFGGYQEDTSDWMAPKSWQDWMALGAGAGFTAASAIAPYAAIAYDFATDGAGSVTLGDLAPQPSTGSNDIPVLSQVISDQMSALTSQIGELQKAVKEGKQVYITVQDMQDLLKKSGIHLAAMG</sequence>
<name>H5TYE2_9ACTN</name>
<dbReference type="InterPro" id="IPR010090">
    <property type="entry name" value="Phage_tape_meas"/>
</dbReference>
<feature type="compositionally biased region" description="Gly residues" evidence="1">
    <location>
        <begin position="756"/>
        <end position="767"/>
    </location>
</feature>
<gene>
    <name evidence="3" type="ORF">GOSPT_045_01380</name>
</gene>
<protein>
    <recommendedName>
        <fullName evidence="2">Phage tail tape measure protein domain-containing protein</fullName>
    </recommendedName>
</protein>
<feature type="compositionally biased region" description="Basic and acidic residues" evidence="1">
    <location>
        <begin position="1201"/>
        <end position="1217"/>
    </location>
</feature>
<dbReference type="Proteomes" id="UP000005845">
    <property type="component" value="Unassembled WGS sequence"/>
</dbReference>
<dbReference type="eggNOG" id="COG5280">
    <property type="taxonomic scope" value="Bacteria"/>
</dbReference>
<feature type="compositionally biased region" description="Gly residues" evidence="1">
    <location>
        <begin position="1112"/>
        <end position="1121"/>
    </location>
</feature>
<dbReference type="eggNOG" id="COG3757">
    <property type="taxonomic scope" value="Bacteria"/>
</dbReference>
<feature type="compositionally biased region" description="Low complexity" evidence="1">
    <location>
        <begin position="1131"/>
        <end position="1148"/>
    </location>
</feature>
<evidence type="ECO:0000259" key="2">
    <source>
        <dbReference type="Pfam" id="PF10145"/>
    </source>
</evidence>
<evidence type="ECO:0000313" key="3">
    <source>
        <dbReference type="EMBL" id="GAB38500.1"/>
    </source>
</evidence>
<dbReference type="EMBL" id="BAFC01000045">
    <property type="protein sequence ID" value="GAB38500.1"/>
    <property type="molecule type" value="Genomic_DNA"/>
</dbReference>
<feature type="region of interest" description="Disordered" evidence="1">
    <location>
        <begin position="738"/>
        <end position="768"/>
    </location>
</feature>
<organism evidence="3 4">
    <name type="scientific">Gordonia sputi NBRC 100414</name>
    <dbReference type="NCBI Taxonomy" id="1089453"/>
    <lineage>
        <taxon>Bacteria</taxon>
        <taxon>Bacillati</taxon>
        <taxon>Actinomycetota</taxon>
        <taxon>Actinomycetes</taxon>
        <taxon>Mycobacteriales</taxon>
        <taxon>Gordoniaceae</taxon>
        <taxon>Gordonia</taxon>
    </lineage>
</organism>
<feature type="domain" description="Phage tail tape measure protein" evidence="2">
    <location>
        <begin position="246"/>
        <end position="447"/>
    </location>
</feature>
<evidence type="ECO:0000313" key="4">
    <source>
        <dbReference type="Proteomes" id="UP000005845"/>
    </source>
</evidence>
<evidence type="ECO:0000256" key="1">
    <source>
        <dbReference type="SAM" id="MobiDB-lite"/>
    </source>
</evidence>
<keyword evidence="4" id="KW-1185">Reference proteome</keyword>
<proteinExistence type="predicted"/>
<reference evidence="3 4" key="1">
    <citation type="submission" date="2012-02" db="EMBL/GenBank/DDBJ databases">
        <title>Whole genome shotgun sequence of Gordonia sputi NBRC 100414.</title>
        <authorList>
            <person name="Yoshida I."/>
            <person name="Hosoyama A."/>
            <person name="Tsuchikane K."/>
            <person name="Katsumata H."/>
            <person name="Yamazaki S."/>
            <person name="Fujita N."/>
        </authorList>
    </citation>
    <scope>NUCLEOTIDE SEQUENCE [LARGE SCALE GENOMIC DNA]</scope>
    <source>
        <strain evidence="3 4">NBRC 100414</strain>
    </source>
</reference>
<dbReference type="Pfam" id="PF10145">
    <property type="entry name" value="PhageMin_Tail"/>
    <property type="match status" value="1"/>
</dbReference>
<feature type="region of interest" description="Disordered" evidence="1">
    <location>
        <begin position="1280"/>
        <end position="1301"/>
    </location>
</feature>
<feature type="region of interest" description="Disordered" evidence="1">
    <location>
        <begin position="1099"/>
        <end position="1176"/>
    </location>
</feature>
<feature type="region of interest" description="Disordered" evidence="1">
    <location>
        <begin position="1198"/>
        <end position="1221"/>
    </location>
</feature>
<accession>H5TYE2</accession>
<feature type="compositionally biased region" description="Basic and acidic residues" evidence="1">
    <location>
        <begin position="1324"/>
        <end position="1342"/>
    </location>
</feature>
<comment type="caution">
    <text evidence="3">The sequence shown here is derived from an EMBL/GenBank/DDBJ whole genome shotgun (WGS) entry which is preliminary data.</text>
</comment>